<organism evidence="1 2">
    <name type="scientific">Loxostege sticticalis</name>
    <name type="common">Beet webworm moth</name>
    <dbReference type="NCBI Taxonomy" id="481309"/>
    <lineage>
        <taxon>Eukaryota</taxon>
        <taxon>Metazoa</taxon>
        <taxon>Ecdysozoa</taxon>
        <taxon>Arthropoda</taxon>
        <taxon>Hexapoda</taxon>
        <taxon>Insecta</taxon>
        <taxon>Pterygota</taxon>
        <taxon>Neoptera</taxon>
        <taxon>Endopterygota</taxon>
        <taxon>Lepidoptera</taxon>
        <taxon>Glossata</taxon>
        <taxon>Ditrysia</taxon>
        <taxon>Pyraloidea</taxon>
        <taxon>Crambidae</taxon>
        <taxon>Pyraustinae</taxon>
        <taxon>Loxostege</taxon>
    </lineage>
</organism>
<protein>
    <recommendedName>
        <fullName evidence="3">RING-type domain-containing protein</fullName>
    </recommendedName>
</protein>
<name>A0ABR3H6Z0_LOXSC</name>
<gene>
    <name evidence="1" type="ORF">ABMA27_009913</name>
</gene>
<evidence type="ECO:0000313" key="2">
    <source>
        <dbReference type="Proteomes" id="UP001549920"/>
    </source>
</evidence>
<proteinExistence type="predicted"/>
<keyword evidence="2" id="KW-1185">Reference proteome</keyword>
<reference evidence="1 2" key="1">
    <citation type="submission" date="2024-06" db="EMBL/GenBank/DDBJ databases">
        <title>A chromosome-level genome assembly of beet webworm, Loxostege sticticalis.</title>
        <authorList>
            <person name="Zhang Y."/>
        </authorList>
    </citation>
    <scope>NUCLEOTIDE SEQUENCE [LARGE SCALE GENOMIC DNA]</scope>
    <source>
        <strain evidence="1">AQ026</strain>
        <tissue evidence="1">Whole body</tissue>
    </source>
</reference>
<accession>A0ABR3H6Z0</accession>
<dbReference type="EMBL" id="JBEUOH010000025">
    <property type="protein sequence ID" value="KAL0860542.1"/>
    <property type="molecule type" value="Genomic_DNA"/>
</dbReference>
<sequence>MNRRGSVTSESSRRRCINCSLAIPRNTLIHRVESVHENIREVLNSWVTPTMVTPEHVICHNCYLLMQEGTISSPEVGHQSVCFGCGVSLLRTSERRTYQIRPDCPQRDVILQWTPLHLVSRLERACAACWRAATRTVDRQQQHDLHRSLGSEEVLTTDERPSRITSSLYRRAASTTNHCLYMNCTGAERLTIPQETREMVLKNHRFYIPAGARICQYHLDNGHWGELTSTLTDFTTHQFDEMMSIMERLSVRNDLDFSNPSNMSPVMCHYWIGMSGDQWRQQREIVHSVQNT</sequence>
<evidence type="ECO:0008006" key="3">
    <source>
        <dbReference type="Google" id="ProtNLM"/>
    </source>
</evidence>
<comment type="caution">
    <text evidence="1">The sequence shown here is derived from an EMBL/GenBank/DDBJ whole genome shotgun (WGS) entry which is preliminary data.</text>
</comment>
<evidence type="ECO:0000313" key="1">
    <source>
        <dbReference type="EMBL" id="KAL0860542.1"/>
    </source>
</evidence>
<dbReference type="Proteomes" id="UP001549920">
    <property type="component" value="Unassembled WGS sequence"/>
</dbReference>